<proteinExistence type="predicted"/>
<dbReference type="EMBL" id="LAZR01010558">
    <property type="protein sequence ID" value="KKM66309.1"/>
    <property type="molecule type" value="Genomic_DNA"/>
</dbReference>
<organism evidence="1">
    <name type="scientific">marine sediment metagenome</name>
    <dbReference type="NCBI Taxonomy" id="412755"/>
    <lineage>
        <taxon>unclassified sequences</taxon>
        <taxon>metagenomes</taxon>
        <taxon>ecological metagenomes</taxon>
    </lineage>
</organism>
<gene>
    <name evidence="1" type="ORF">LCGC14_1482450</name>
</gene>
<comment type="caution">
    <text evidence="1">The sequence shown here is derived from an EMBL/GenBank/DDBJ whole genome shotgun (WGS) entry which is preliminary data.</text>
</comment>
<sequence>MKIAIAREGDNIITVKDYDDVLDTGEIAHFLAELEIIKFDLLQLYDESNKLT</sequence>
<evidence type="ECO:0000313" key="1">
    <source>
        <dbReference type="EMBL" id="KKM66309.1"/>
    </source>
</evidence>
<name>A0A0F9J969_9ZZZZ</name>
<dbReference type="AlphaFoldDB" id="A0A0F9J969"/>
<protein>
    <submittedName>
        <fullName evidence="1">Uncharacterized protein</fullName>
    </submittedName>
</protein>
<reference evidence="1" key="1">
    <citation type="journal article" date="2015" name="Nature">
        <title>Complex archaea that bridge the gap between prokaryotes and eukaryotes.</title>
        <authorList>
            <person name="Spang A."/>
            <person name="Saw J.H."/>
            <person name="Jorgensen S.L."/>
            <person name="Zaremba-Niedzwiedzka K."/>
            <person name="Martijn J."/>
            <person name="Lind A.E."/>
            <person name="van Eijk R."/>
            <person name="Schleper C."/>
            <person name="Guy L."/>
            <person name="Ettema T.J."/>
        </authorList>
    </citation>
    <scope>NUCLEOTIDE SEQUENCE</scope>
</reference>
<accession>A0A0F9J969</accession>